<evidence type="ECO:0000256" key="1">
    <source>
        <dbReference type="ARBA" id="ARBA00022475"/>
    </source>
</evidence>
<dbReference type="PANTHER" id="PTHR37485:SF1">
    <property type="entry name" value="CELL DIVISION PROTEIN FTSB"/>
    <property type="match status" value="1"/>
</dbReference>
<sequence length="106" mass="12445">MARRILLTVLVAVNLVLLFRIIWSDHGVIAYMNMQKRAAELERQLGDVDAKCLELSNEIRRLKTDRAYQEMVIRDKMNYVKENEVLYIFSDRTDVPQGAEDDEKKD</sequence>
<keyword evidence="5" id="KW-0472">Membrane</keyword>
<evidence type="ECO:0000256" key="7">
    <source>
        <dbReference type="SAM" id="Coils"/>
    </source>
</evidence>
<dbReference type="InterPro" id="IPR007060">
    <property type="entry name" value="FtsL/DivIC"/>
</dbReference>
<protein>
    <submittedName>
        <fullName evidence="8">Cell division protein FtsB</fullName>
    </submittedName>
</protein>
<dbReference type="OrthoDB" id="5471911at2"/>
<keyword evidence="2 8" id="KW-0132">Cell division</keyword>
<dbReference type="RefSeq" id="WP_089271045.1">
    <property type="nucleotide sequence ID" value="NZ_FZOC01000001.1"/>
</dbReference>
<dbReference type="GO" id="GO:0043093">
    <property type="term" value="P:FtsZ-dependent cytokinesis"/>
    <property type="evidence" value="ECO:0007669"/>
    <property type="project" value="TreeGrafter"/>
</dbReference>
<evidence type="ECO:0000256" key="3">
    <source>
        <dbReference type="ARBA" id="ARBA00022692"/>
    </source>
</evidence>
<keyword evidence="6" id="KW-0131">Cell cycle</keyword>
<accession>A0A238XQL0</accession>
<evidence type="ECO:0000256" key="4">
    <source>
        <dbReference type="ARBA" id="ARBA00022989"/>
    </source>
</evidence>
<evidence type="ECO:0000313" key="9">
    <source>
        <dbReference type="Proteomes" id="UP000198324"/>
    </source>
</evidence>
<organism evidence="8 9">
    <name type="scientific">Humidesulfovibrio mexicanus</name>
    <dbReference type="NCBI Taxonomy" id="147047"/>
    <lineage>
        <taxon>Bacteria</taxon>
        <taxon>Pseudomonadati</taxon>
        <taxon>Thermodesulfobacteriota</taxon>
        <taxon>Desulfovibrionia</taxon>
        <taxon>Desulfovibrionales</taxon>
        <taxon>Desulfovibrionaceae</taxon>
        <taxon>Humidesulfovibrio</taxon>
    </lineage>
</organism>
<reference evidence="8 9" key="1">
    <citation type="submission" date="2017-06" db="EMBL/GenBank/DDBJ databases">
        <authorList>
            <person name="Kim H.J."/>
            <person name="Triplett B.A."/>
        </authorList>
    </citation>
    <scope>NUCLEOTIDE SEQUENCE [LARGE SCALE GENOMIC DNA]</scope>
    <source>
        <strain evidence="8 9">DSM 13116</strain>
    </source>
</reference>
<keyword evidence="9" id="KW-1185">Reference proteome</keyword>
<name>A0A238XQL0_9BACT</name>
<feature type="coiled-coil region" evidence="7">
    <location>
        <begin position="31"/>
        <end position="58"/>
    </location>
</feature>
<keyword evidence="1" id="KW-1003">Cell membrane</keyword>
<gene>
    <name evidence="8" type="ORF">SAMN04488503_0328</name>
</gene>
<keyword evidence="7" id="KW-0175">Coiled coil</keyword>
<evidence type="ECO:0000313" key="8">
    <source>
        <dbReference type="EMBL" id="SNR60972.1"/>
    </source>
</evidence>
<dbReference type="Pfam" id="PF04977">
    <property type="entry name" value="DivIC"/>
    <property type="match status" value="1"/>
</dbReference>
<dbReference type="Proteomes" id="UP000198324">
    <property type="component" value="Unassembled WGS sequence"/>
</dbReference>
<dbReference type="EMBL" id="FZOC01000001">
    <property type="protein sequence ID" value="SNR60972.1"/>
    <property type="molecule type" value="Genomic_DNA"/>
</dbReference>
<evidence type="ECO:0000256" key="5">
    <source>
        <dbReference type="ARBA" id="ARBA00023136"/>
    </source>
</evidence>
<dbReference type="PANTHER" id="PTHR37485">
    <property type="entry name" value="CELL DIVISION PROTEIN FTSB"/>
    <property type="match status" value="1"/>
</dbReference>
<keyword evidence="4" id="KW-1133">Transmembrane helix</keyword>
<proteinExistence type="predicted"/>
<evidence type="ECO:0000256" key="2">
    <source>
        <dbReference type="ARBA" id="ARBA00022618"/>
    </source>
</evidence>
<evidence type="ECO:0000256" key="6">
    <source>
        <dbReference type="ARBA" id="ARBA00023306"/>
    </source>
</evidence>
<keyword evidence="3" id="KW-0812">Transmembrane</keyword>
<dbReference type="InterPro" id="IPR023081">
    <property type="entry name" value="Cell_div_FtsB"/>
</dbReference>
<dbReference type="AlphaFoldDB" id="A0A238XQL0"/>
<dbReference type="GO" id="GO:0030428">
    <property type="term" value="C:cell septum"/>
    <property type="evidence" value="ECO:0007669"/>
    <property type="project" value="TreeGrafter"/>
</dbReference>